<dbReference type="Proteomes" id="UP001162164">
    <property type="component" value="Unassembled WGS sequence"/>
</dbReference>
<protein>
    <submittedName>
        <fullName evidence="2">Uncharacterized protein</fullName>
    </submittedName>
</protein>
<name>A0ABQ9K6X7_9CUCU</name>
<sequence length="178" mass="19957">MLIRFRCVVDRPLFVCVLWTVAFNKQNGGGYQNRFQGNGYSSNNGNRFGGQNGGTGYRNNNGGGGGFRNSNNSNFNRDSWNNKPNVGLSKVEWGSKTLSPFTKNFYVPHPDVANRSSFEVDQYRVSKEIMVEGEAPNPIQHFSETNFPDHVMDQIVSQGYEVAHGHPGPRLAHRDERS</sequence>
<evidence type="ECO:0000313" key="2">
    <source>
        <dbReference type="EMBL" id="KAJ8985904.1"/>
    </source>
</evidence>
<feature type="region of interest" description="Disordered" evidence="1">
    <location>
        <begin position="59"/>
        <end position="81"/>
    </location>
</feature>
<keyword evidence="3" id="KW-1185">Reference proteome</keyword>
<accession>A0ABQ9K6X7</accession>
<reference evidence="2" key="1">
    <citation type="journal article" date="2023" name="Insect Mol. Biol.">
        <title>Genome sequencing provides insights into the evolution of gene families encoding plant cell wall-degrading enzymes in longhorned beetles.</title>
        <authorList>
            <person name="Shin N.R."/>
            <person name="Okamura Y."/>
            <person name="Kirsch R."/>
            <person name="Pauchet Y."/>
        </authorList>
    </citation>
    <scope>NUCLEOTIDE SEQUENCE</scope>
    <source>
        <strain evidence="2">MMC_N1</strain>
    </source>
</reference>
<dbReference type="EMBL" id="JAPWTJ010000005">
    <property type="protein sequence ID" value="KAJ8985904.1"/>
    <property type="molecule type" value="Genomic_DNA"/>
</dbReference>
<comment type="caution">
    <text evidence="2">The sequence shown here is derived from an EMBL/GenBank/DDBJ whole genome shotgun (WGS) entry which is preliminary data.</text>
</comment>
<gene>
    <name evidence="2" type="ORF">NQ317_010661</name>
</gene>
<evidence type="ECO:0000256" key="1">
    <source>
        <dbReference type="SAM" id="MobiDB-lite"/>
    </source>
</evidence>
<proteinExistence type="predicted"/>
<evidence type="ECO:0000313" key="3">
    <source>
        <dbReference type="Proteomes" id="UP001162164"/>
    </source>
</evidence>
<organism evidence="2 3">
    <name type="scientific">Molorchus minor</name>
    <dbReference type="NCBI Taxonomy" id="1323400"/>
    <lineage>
        <taxon>Eukaryota</taxon>
        <taxon>Metazoa</taxon>
        <taxon>Ecdysozoa</taxon>
        <taxon>Arthropoda</taxon>
        <taxon>Hexapoda</taxon>
        <taxon>Insecta</taxon>
        <taxon>Pterygota</taxon>
        <taxon>Neoptera</taxon>
        <taxon>Endopterygota</taxon>
        <taxon>Coleoptera</taxon>
        <taxon>Polyphaga</taxon>
        <taxon>Cucujiformia</taxon>
        <taxon>Chrysomeloidea</taxon>
        <taxon>Cerambycidae</taxon>
        <taxon>Lamiinae</taxon>
        <taxon>Monochamini</taxon>
        <taxon>Molorchus</taxon>
    </lineage>
</organism>
<feature type="compositionally biased region" description="Low complexity" evidence="1">
    <location>
        <begin position="68"/>
        <end position="81"/>
    </location>
</feature>